<evidence type="ECO:0000259" key="1">
    <source>
        <dbReference type="Pfam" id="PF01408"/>
    </source>
</evidence>
<accession>A0ABS7D9G5</accession>
<dbReference type="InterPro" id="IPR036291">
    <property type="entry name" value="NAD(P)-bd_dom_sf"/>
</dbReference>
<dbReference type="Proteomes" id="UP000812277">
    <property type="component" value="Unassembled WGS sequence"/>
</dbReference>
<feature type="domain" description="GFO/IDH/MocA-like oxidoreductase" evidence="2">
    <location>
        <begin position="132"/>
        <end position="275"/>
    </location>
</feature>
<evidence type="ECO:0000313" key="3">
    <source>
        <dbReference type="EMBL" id="MBW7476501.1"/>
    </source>
</evidence>
<comment type="caution">
    <text evidence="3">The sequence shown here is derived from an EMBL/GenBank/DDBJ whole genome shotgun (WGS) entry which is preliminary data.</text>
</comment>
<dbReference type="Gene3D" id="3.40.50.720">
    <property type="entry name" value="NAD(P)-binding Rossmann-like Domain"/>
    <property type="match status" value="1"/>
</dbReference>
<dbReference type="Gene3D" id="3.30.360.10">
    <property type="entry name" value="Dihydrodipicolinate Reductase, domain 2"/>
    <property type="match status" value="1"/>
</dbReference>
<keyword evidence="4" id="KW-1185">Reference proteome</keyword>
<proteinExistence type="predicted"/>
<dbReference type="PANTHER" id="PTHR43377:SF1">
    <property type="entry name" value="BILIVERDIN REDUCTASE A"/>
    <property type="match status" value="1"/>
</dbReference>
<dbReference type="Pfam" id="PF22725">
    <property type="entry name" value="GFO_IDH_MocA_C3"/>
    <property type="match status" value="1"/>
</dbReference>
<dbReference type="InterPro" id="IPR000683">
    <property type="entry name" value="Gfo/Idh/MocA-like_OxRdtase_N"/>
</dbReference>
<dbReference type="RefSeq" id="WP_219873738.1">
    <property type="nucleotide sequence ID" value="NZ_JAHZIJ010000013.1"/>
</dbReference>
<organism evidence="3 4">
    <name type="scientific">Paenibacillus oenotherae</name>
    <dbReference type="NCBI Taxonomy" id="1435645"/>
    <lineage>
        <taxon>Bacteria</taxon>
        <taxon>Bacillati</taxon>
        <taxon>Bacillota</taxon>
        <taxon>Bacilli</taxon>
        <taxon>Bacillales</taxon>
        <taxon>Paenibacillaceae</taxon>
        <taxon>Paenibacillus</taxon>
    </lineage>
</organism>
<dbReference type="InterPro" id="IPR051450">
    <property type="entry name" value="Gfo/Idh/MocA_Oxidoreductases"/>
</dbReference>
<dbReference type="SUPFAM" id="SSF55347">
    <property type="entry name" value="Glyceraldehyde-3-phosphate dehydrogenase-like, C-terminal domain"/>
    <property type="match status" value="1"/>
</dbReference>
<gene>
    <name evidence="3" type="ORF">K0T92_17340</name>
</gene>
<reference evidence="3 4" key="1">
    <citation type="submission" date="2021-07" db="EMBL/GenBank/DDBJ databases">
        <title>Paenibacillus radiodurans sp. nov., isolated from the southeastern edge of Tengger Desert.</title>
        <authorList>
            <person name="Zhang G."/>
        </authorList>
    </citation>
    <scope>NUCLEOTIDE SEQUENCE [LARGE SCALE GENOMIC DNA]</scope>
    <source>
        <strain evidence="3 4">DT7-4</strain>
    </source>
</reference>
<evidence type="ECO:0000259" key="2">
    <source>
        <dbReference type="Pfam" id="PF22725"/>
    </source>
</evidence>
<name>A0ABS7D9G5_9BACL</name>
<dbReference type="Pfam" id="PF01408">
    <property type="entry name" value="GFO_IDH_MocA"/>
    <property type="match status" value="1"/>
</dbReference>
<protein>
    <submittedName>
        <fullName evidence="3">Gfo/Idh/MocA family oxidoreductase</fullName>
    </submittedName>
</protein>
<dbReference type="EMBL" id="JAHZIJ010000013">
    <property type="protein sequence ID" value="MBW7476501.1"/>
    <property type="molecule type" value="Genomic_DNA"/>
</dbReference>
<dbReference type="PANTHER" id="PTHR43377">
    <property type="entry name" value="BILIVERDIN REDUCTASE A"/>
    <property type="match status" value="1"/>
</dbReference>
<evidence type="ECO:0000313" key="4">
    <source>
        <dbReference type="Proteomes" id="UP000812277"/>
    </source>
</evidence>
<feature type="domain" description="Gfo/Idh/MocA-like oxidoreductase N-terminal" evidence="1">
    <location>
        <begin position="6"/>
        <end position="123"/>
    </location>
</feature>
<dbReference type="InterPro" id="IPR055170">
    <property type="entry name" value="GFO_IDH_MocA-like_dom"/>
</dbReference>
<sequence length="364" mass="39871">MAAKKVNIGIIGAGWIAKRAHLPLLLEMDDVAICGIYDTDGDRAIELAELFRTKAVSSIGDMLELTPDAVIICTPNATHTPLCVQFLKHNISVLCEKPLATSVQDAQQICRAAAASNGVLLTGFVNRYRGDVQRMKSCLLEGVTGAVQTIEAGWTRRMGVPRPGSWFTQKELSGGGVLHDLGSHMIDMMLYLLDAKSASLQVTERLCSLYRRNFDYSTYNNWLGTHESGGIEVEDSARGMVVFSSGATGLIHVSWSEDVEGDLVELKIRGAKGTLQLQTLFGFSNLGIMKEPRLTFMPLGGEQIELELPAPEHTELSEYRSQMNHFIRCVRGEETPLADEMDGALTVNLVDELYKSAARDHVAV</sequence>
<dbReference type="SUPFAM" id="SSF51735">
    <property type="entry name" value="NAD(P)-binding Rossmann-fold domains"/>
    <property type="match status" value="1"/>
</dbReference>